<dbReference type="Gene3D" id="3.40.1620.10">
    <property type="entry name" value="YefM-like domain"/>
    <property type="match status" value="1"/>
</dbReference>
<evidence type="ECO:0000256" key="1">
    <source>
        <dbReference type="ARBA" id="ARBA00009981"/>
    </source>
</evidence>
<dbReference type="Proteomes" id="UP000584867">
    <property type="component" value="Unassembled WGS sequence"/>
</dbReference>
<reference evidence="3 4" key="1">
    <citation type="submission" date="2020-08" db="EMBL/GenBank/DDBJ databases">
        <title>Genomic Encyclopedia of Type Strains, Phase IV (KMG-V): Genome sequencing to study the core and pangenomes of soil and plant-associated prokaryotes.</title>
        <authorList>
            <person name="Whitman W."/>
        </authorList>
    </citation>
    <scope>NUCLEOTIDE SEQUENCE [LARGE SCALE GENOMIC DNA]</scope>
    <source>
        <strain evidence="3 4">X5P3</strain>
    </source>
</reference>
<dbReference type="InterPro" id="IPR036165">
    <property type="entry name" value="YefM-like_sf"/>
</dbReference>
<protein>
    <recommendedName>
        <fullName evidence="2">Antitoxin</fullName>
    </recommendedName>
</protein>
<dbReference type="SUPFAM" id="SSF143120">
    <property type="entry name" value="YefM-like"/>
    <property type="match status" value="1"/>
</dbReference>
<evidence type="ECO:0000313" key="3">
    <source>
        <dbReference type="EMBL" id="MBB5066837.1"/>
    </source>
</evidence>
<proteinExistence type="inferred from homology"/>
<gene>
    <name evidence="3" type="ORF">HDF15_005223</name>
</gene>
<comment type="caution">
    <text evidence="3">The sequence shown here is derived from an EMBL/GenBank/DDBJ whole genome shotgun (WGS) entry which is preliminary data.</text>
</comment>
<dbReference type="RefSeq" id="WP_184261094.1">
    <property type="nucleotide sequence ID" value="NZ_JACHIO010000038.1"/>
</dbReference>
<dbReference type="InterPro" id="IPR006442">
    <property type="entry name" value="Antitoxin_Phd/YefM"/>
</dbReference>
<dbReference type="Pfam" id="PF02604">
    <property type="entry name" value="PhdYeFM_antitox"/>
    <property type="match status" value="1"/>
</dbReference>
<accession>A0A7W7ZVZ1</accession>
<evidence type="ECO:0000256" key="2">
    <source>
        <dbReference type="RuleBase" id="RU362080"/>
    </source>
</evidence>
<organism evidence="3 4">
    <name type="scientific">Granulicella mallensis</name>
    <dbReference type="NCBI Taxonomy" id="940614"/>
    <lineage>
        <taxon>Bacteria</taxon>
        <taxon>Pseudomonadati</taxon>
        <taxon>Acidobacteriota</taxon>
        <taxon>Terriglobia</taxon>
        <taxon>Terriglobales</taxon>
        <taxon>Acidobacteriaceae</taxon>
        <taxon>Granulicella</taxon>
    </lineage>
</organism>
<name>A0A7W7ZVZ1_9BACT</name>
<dbReference type="EMBL" id="JACHIO010000038">
    <property type="protein sequence ID" value="MBB5066837.1"/>
    <property type="molecule type" value="Genomic_DNA"/>
</dbReference>
<comment type="function">
    <text evidence="2">Antitoxin component of a type II toxin-antitoxin (TA) system.</text>
</comment>
<sequence length="83" mass="9647">MATWQLQEAKAKFSEVIDTAKKKGPQIITQRGVKTAVIQSFEEWEQSQQQEKRTLLEVLQSGPYIEIPLPPRGQMRHRKPVKF</sequence>
<dbReference type="NCBIfam" id="TIGR01552">
    <property type="entry name" value="phd_fam"/>
    <property type="match status" value="1"/>
</dbReference>
<comment type="similarity">
    <text evidence="1 2">Belongs to the phD/YefM antitoxin family.</text>
</comment>
<dbReference type="AlphaFoldDB" id="A0A7W7ZVZ1"/>
<evidence type="ECO:0000313" key="4">
    <source>
        <dbReference type="Proteomes" id="UP000584867"/>
    </source>
</evidence>